<dbReference type="AlphaFoldDB" id="A0A4S9UNQ8"/>
<accession>A0A4S9UNQ8</accession>
<dbReference type="Proteomes" id="UP000310121">
    <property type="component" value="Unassembled WGS sequence"/>
</dbReference>
<evidence type="ECO:0000313" key="3">
    <source>
        <dbReference type="Proteomes" id="UP000310121"/>
    </source>
</evidence>
<sequence length="580" mass="66199">MNSHTKTRLNSRQISLQPRDTLIMPPRLFERLSAAFWGYVSPQQAAAHKRSTVTRTARPSTASPYKFITPERHVGGYKPLTPEDTQPGSKRKRLTEIEDQRKRRREEREAELEAICLEDLKLEYLARPVDQYESDGIFSEDDEYDSGDEDEEGGAYYDYHVHNPTFDTPETMTQVFEGEGDYDDGIEYDYSVYNPTIRSDRPLSGKETLLPSTIIRQTPKVVPQIVIDSVEDEEEDDVINVLPRHDTPVYGNGDEDLIVFADTDASDNDALDIDHDKDDSSIIASNNNASIFESFFEEAIDGDTILVDSRARVGSLEDERVTKQQLLDRNWPENNVWLVQRIHNRGREPLFANHWRLDFPMMPEGMFLPPHHTHPGYINTLRSADFRAKHAFNRLMQLGPKVRDKLLVNKSPENLIVAEIRRYMDWGEWDSNNQYPNHPFIKVHAGGRDEDVEAMQDELLSRLHTLHQHWAVQTSTTPFPSVPNRPDSNTPPPLYGILVSHTLVGIVAFVPGGDSSDSVGYLRTVGVFDFSISGYDVWTSLALALLVIHVRDVGVKRGCARRPSGYRDRWAQRLSQDRDA</sequence>
<feature type="region of interest" description="Disordered" evidence="1">
    <location>
        <begin position="72"/>
        <end position="107"/>
    </location>
</feature>
<evidence type="ECO:0000256" key="1">
    <source>
        <dbReference type="SAM" id="MobiDB-lite"/>
    </source>
</evidence>
<reference evidence="2 3" key="1">
    <citation type="submission" date="2018-10" db="EMBL/GenBank/DDBJ databases">
        <title>Fifty Aureobasidium pullulans genomes reveal a recombining polyextremotolerant generalist.</title>
        <authorList>
            <person name="Gostincar C."/>
            <person name="Turk M."/>
            <person name="Zajc J."/>
            <person name="Gunde-Cimerman N."/>
        </authorList>
    </citation>
    <scope>NUCLEOTIDE SEQUENCE [LARGE SCALE GENOMIC DNA]</scope>
    <source>
        <strain evidence="2 3">EXF-3844</strain>
    </source>
</reference>
<evidence type="ECO:0000313" key="2">
    <source>
        <dbReference type="EMBL" id="THZ39376.1"/>
    </source>
</evidence>
<protein>
    <submittedName>
        <fullName evidence="2">Uncharacterized protein</fullName>
    </submittedName>
</protein>
<organism evidence="2 3">
    <name type="scientific">Aureobasidium pullulans</name>
    <name type="common">Black yeast</name>
    <name type="synonym">Pullularia pullulans</name>
    <dbReference type="NCBI Taxonomy" id="5580"/>
    <lineage>
        <taxon>Eukaryota</taxon>
        <taxon>Fungi</taxon>
        <taxon>Dikarya</taxon>
        <taxon>Ascomycota</taxon>
        <taxon>Pezizomycotina</taxon>
        <taxon>Dothideomycetes</taxon>
        <taxon>Dothideomycetidae</taxon>
        <taxon>Dothideales</taxon>
        <taxon>Saccotheciaceae</taxon>
        <taxon>Aureobasidium</taxon>
    </lineage>
</organism>
<comment type="caution">
    <text evidence="2">The sequence shown here is derived from an EMBL/GenBank/DDBJ whole genome shotgun (WGS) entry which is preliminary data.</text>
</comment>
<name>A0A4S9UNQ8_AURPU</name>
<dbReference type="EMBL" id="QZBN01000617">
    <property type="protein sequence ID" value="THZ39376.1"/>
    <property type="molecule type" value="Genomic_DNA"/>
</dbReference>
<gene>
    <name evidence="2" type="ORF">D6C90_06136</name>
</gene>
<proteinExistence type="predicted"/>